<keyword evidence="2" id="KW-1185">Reference proteome</keyword>
<dbReference type="EMBL" id="CP040812">
    <property type="protein sequence ID" value="QCY69982.1"/>
    <property type="molecule type" value="Genomic_DNA"/>
</dbReference>
<name>A0A5B7X5J6_9FLAO</name>
<dbReference type="OrthoDB" id="882993at2"/>
<proteinExistence type="predicted"/>
<dbReference type="KEGG" id="afla:FHG64_11555"/>
<organism evidence="1 2">
    <name type="scientific">Antarcticibacterium flavum</name>
    <dbReference type="NCBI Taxonomy" id="2058175"/>
    <lineage>
        <taxon>Bacteria</taxon>
        <taxon>Pseudomonadati</taxon>
        <taxon>Bacteroidota</taxon>
        <taxon>Flavobacteriia</taxon>
        <taxon>Flavobacteriales</taxon>
        <taxon>Flavobacteriaceae</taxon>
        <taxon>Antarcticibacterium</taxon>
    </lineage>
</organism>
<evidence type="ECO:0000313" key="1">
    <source>
        <dbReference type="EMBL" id="QCY69982.1"/>
    </source>
</evidence>
<dbReference type="AlphaFoldDB" id="A0A5B7X5J6"/>
<evidence type="ECO:0000313" key="2">
    <source>
        <dbReference type="Proteomes" id="UP000309016"/>
    </source>
</evidence>
<evidence type="ECO:0008006" key="3">
    <source>
        <dbReference type="Google" id="ProtNLM"/>
    </source>
</evidence>
<protein>
    <recommendedName>
        <fullName evidence="3">Lipocalin-like domain-containing protein</fullName>
    </recommendedName>
</protein>
<reference evidence="1 2" key="1">
    <citation type="submission" date="2019-06" db="EMBL/GenBank/DDBJ databases">
        <title>Complete genome sequence of Antarcticibacterium flavum KCTC 52984T from an Antarctic marine sediment.</title>
        <authorList>
            <person name="Lee Y.M."/>
            <person name="Shin S.C."/>
        </authorList>
    </citation>
    <scope>NUCLEOTIDE SEQUENCE [LARGE SCALE GENOMIC DNA]</scope>
    <source>
        <strain evidence="1 2">KCTC 52984</strain>
    </source>
</reference>
<dbReference type="PROSITE" id="PS51257">
    <property type="entry name" value="PROKAR_LIPOPROTEIN"/>
    <property type="match status" value="1"/>
</dbReference>
<dbReference type="RefSeq" id="WP_139066546.1">
    <property type="nucleotide sequence ID" value="NZ_CP040812.1"/>
</dbReference>
<accession>A0A5B7X5J6</accession>
<gene>
    <name evidence="1" type="ORF">FHG64_11555</name>
</gene>
<dbReference type="Proteomes" id="UP000309016">
    <property type="component" value="Chromosome"/>
</dbReference>
<sequence>MKNAFLFLTLFSLFLSCSTETGKEESPFSVTGEWVLVRMSTNLVNSETTGEEMHWQEKYLLNRDGTFIKTRETETEVLTAEGTYRIDENSQDVQNDPELELALEFTYQTNNEIIGACNPASLKEYLFIYRDLKMRSTWNACDGPSLEYERGR</sequence>